<sequence length="708" mass="77586">MAVWPLLTQLFLEPKSIFGDGHGDRYEQLSYFAFENDHYQVLAPRRVDCDGLRSALFPSTTASSATQDLVRAIPQAVFKSVRDYVVGQTTDSPVLSIQSSVLSLPASQSLCFGGTDDEGAVQIEALLSAQDAPSFGIDASCVQDGATHVRVRIVPTEFFVMDTIRELNPSRTAGAALVTTFVDAQLAARESSCFEATRLARHAATQNATEYQHAVKAYSSSLLVPESCAMFVHFDSRRNDFGCLYSAIGAAGAIAMLDSNGAQRSYAYPAPWRMIQCTVVGDCSSLLFTQLWLDEWTVERGTLLRHNFVNHKIVEVTVDETFTLRCIITVQLLMLVLTAYVTSPHRWYAIRRAKVAPWAKTPSATTSCTVTKVVRNVYNYVLVAQIVLGVLTWRRQLTIDMLVGAAPKDTVLRGFGCATLVITLATNVLNKLLKTTEVEPSVAHVASVVASMTLYALTHVGRIGQSTRSFLVHGMRSVSAQDVALHSGCRGSLVCADIVSLRDYALVILAFLMGAHVVGRVAQRVLQRSVTRGDGQRIASCSTSSSTSLAVATSEPSTRPSIISTNSINSFTRNLDARLRDIKAYDRSFQVYVQGPTGLSTLSTRAQLESRGFVTATTLIFRYRSLPLYLLARVLPTRALHLFNWTVEIHELQETDERVNGVRVLAVSDQVMYAHWSQLHVISLDGDEAYYGGASTRTSSMIVGVLRH</sequence>
<keyword evidence="2" id="KW-1185">Reference proteome</keyword>
<organism evidence="1 2">
    <name type="scientific">Pythium insidiosum</name>
    <name type="common">Pythiosis disease agent</name>
    <dbReference type="NCBI Taxonomy" id="114742"/>
    <lineage>
        <taxon>Eukaryota</taxon>
        <taxon>Sar</taxon>
        <taxon>Stramenopiles</taxon>
        <taxon>Oomycota</taxon>
        <taxon>Peronosporomycetes</taxon>
        <taxon>Pythiales</taxon>
        <taxon>Pythiaceae</taxon>
        <taxon>Pythium</taxon>
    </lineage>
</organism>
<dbReference type="EMBL" id="JAKCXM010000120">
    <property type="protein sequence ID" value="KAJ0401736.1"/>
    <property type="molecule type" value="Genomic_DNA"/>
</dbReference>
<dbReference type="Proteomes" id="UP001209570">
    <property type="component" value="Unassembled WGS sequence"/>
</dbReference>
<evidence type="ECO:0000313" key="1">
    <source>
        <dbReference type="EMBL" id="KAJ0401736.1"/>
    </source>
</evidence>
<evidence type="ECO:0000313" key="2">
    <source>
        <dbReference type="Proteomes" id="UP001209570"/>
    </source>
</evidence>
<proteinExistence type="predicted"/>
<name>A0AAD5LL37_PYTIN</name>
<reference evidence="1" key="1">
    <citation type="submission" date="2021-12" db="EMBL/GenBank/DDBJ databases">
        <title>Prjna785345.</title>
        <authorList>
            <person name="Rujirawat T."/>
            <person name="Krajaejun T."/>
        </authorList>
    </citation>
    <scope>NUCLEOTIDE SEQUENCE</scope>
    <source>
        <strain evidence="1">Pi057C3</strain>
    </source>
</reference>
<accession>A0AAD5LL37</accession>
<dbReference type="AlphaFoldDB" id="A0AAD5LL37"/>
<gene>
    <name evidence="1" type="ORF">P43SY_003057</name>
</gene>
<comment type="caution">
    <text evidence="1">The sequence shown here is derived from an EMBL/GenBank/DDBJ whole genome shotgun (WGS) entry which is preliminary data.</text>
</comment>
<protein>
    <submittedName>
        <fullName evidence="1">Uncharacterized protein</fullName>
    </submittedName>
</protein>